<evidence type="ECO:0000259" key="1">
    <source>
        <dbReference type="PROSITE" id="PS50965"/>
    </source>
</evidence>
<dbReference type="InterPro" id="IPR011528">
    <property type="entry name" value="NERD"/>
</dbReference>
<dbReference type="Proteomes" id="UP000198823">
    <property type="component" value="Unassembled WGS sequence"/>
</dbReference>
<sequence length="330" mass="37880">MGPRKYPVELLRLKRLHVRMYAHDPERGYVAELISRAEAGYKGETTVVNYLRGLRLPGKSMLLRNIRLQIREEYVAQFDTLLITERGIWIIEAKMIRGSLQLLTNPSRMERTDESGAVLTMDCPILQLENQKTGLGEWLEERGLFLPIRGVVAFATRNTWTGLPENAPIVSVKELKSMLIKSVNRSPPPDPSFSSLNEVVNRLVAEELGPDMRSFEEMGIKHGPLKEGTICENCFASLERKGERKFLCPLCKAQVEGNPVTRALRDYFLVFKPWITNREFCKFAGLRCLSTGNRYLMQHELDRGLRSVHHFDARKHLEGMELRKVKRDSL</sequence>
<reference evidence="2 3" key="1">
    <citation type="submission" date="2016-10" db="EMBL/GenBank/DDBJ databases">
        <authorList>
            <person name="de Groot N.N."/>
        </authorList>
    </citation>
    <scope>NUCLEOTIDE SEQUENCE [LARGE SCALE GENOMIC DNA]</scope>
    <source>
        <strain evidence="2 3">CGMCC 1.6762</strain>
    </source>
</reference>
<evidence type="ECO:0000313" key="2">
    <source>
        <dbReference type="EMBL" id="SDD97847.1"/>
    </source>
</evidence>
<accession>A0A1G6Z7A2</accession>
<dbReference type="Pfam" id="PF08378">
    <property type="entry name" value="NERD"/>
    <property type="match status" value="1"/>
</dbReference>
<dbReference type="RefSeq" id="WP_092094362.1">
    <property type="nucleotide sequence ID" value="NZ_FNAR01000002.1"/>
</dbReference>
<dbReference type="EMBL" id="FNAR01000002">
    <property type="protein sequence ID" value="SDD97847.1"/>
    <property type="molecule type" value="Genomic_DNA"/>
</dbReference>
<feature type="domain" description="NERD" evidence="1">
    <location>
        <begin position="39"/>
        <end position="158"/>
    </location>
</feature>
<dbReference type="OrthoDB" id="2734037at2"/>
<name>A0A1G6Z7A2_9BACL</name>
<evidence type="ECO:0000313" key="3">
    <source>
        <dbReference type="Proteomes" id="UP000198823"/>
    </source>
</evidence>
<gene>
    <name evidence="2" type="ORF">SAMN04488126_102211</name>
</gene>
<organism evidence="2 3">
    <name type="scientific">Bhargavaea beijingensis</name>
    <dbReference type="NCBI Taxonomy" id="426756"/>
    <lineage>
        <taxon>Bacteria</taxon>
        <taxon>Bacillati</taxon>
        <taxon>Bacillota</taxon>
        <taxon>Bacilli</taxon>
        <taxon>Bacillales</taxon>
        <taxon>Caryophanaceae</taxon>
        <taxon>Bhargavaea</taxon>
    </lineage>
</organism>
<dbReference type="PROSITE" id="PS50965">
    <property type="entry name" value="NERD"/>
    <property type="match status" value="1"/>
</dbReference>
<proteinExistence type="predicted"/>
<protein>
    <submittedName>
        <fullName evidence="2">Nuclease-related domain-containing protein</fullName>
    </submittedName>
</protein>
<dbReference type="STRING" id="426756.SAMN04488126_102211"/>
<dbReference type="AlphaFoldDB" id="A0A1G6Z7A2"/>